<protein>
    <recommendedName>
        <fullName evidence="8">TauD/TfdA-like domain-containing protein</fullName>
    </recommendedName>
</protein>
<organism evidence="9 10">
    <name type="scientific">Aspergillus leporis</name>
    <dbReference type="NCBI Taxonomy" id="41062"/>
    <lineage>
        <taxon>Eukaryota</taxon>
        <taxon>Fungi</taxon>
        <taxon>Dikarya</taxon>
        <taxon>Ascomycota</taxon>
        <taxon>Pezizomycotina</taxon>
        <taxon>Eurotiomycetes</taxon>
        <taxon>Eurotiomycetidae</taxon>
        <taxon>Eurotiales</taxon>
        <taxon>Aspergillaceae</taxon>
        <taxon>Aspergillus</taxon>
        <taxon>Aspergillus subgen. Circumdati</taxon>
    </lineage>
</organism>
<dbReference type="InterPro" id="IPR042098">
    <property type="entry name" value="TauD-like_sf"/>
</dbReference>
<dbReference type="InterPro" id="IPR051323">
    <property type="entry name" value="AtsK-like"/>
</dbReference>
<evidence type="ECO:0000256" key="5">
    <source>
        <dbReference type="ARBA" id="ARBA00023002"/>
    </source>
</evidence>
<evidence type="ECO:0000256" key="6">
    <source>
        <dbReference type="ARBA" id="ARBA00023004"/>
    </source>
</evidence>
<dbReference type="InterPro" id="IPR003819">
    <property type="entry name" value="TauD/TfdA-like"/>
</dbReference>
<comment type="similarity">
    <text evidence="2">Belongs to the TfdA dioxygenase family.</text>
</comment>
<evidence type="ECO:0000256" key="7">
    <source>
        <dbReference type="SAM" id="MobiDB-lite"/>
    </source>
</evidence>
<evidence type="ECO:0000256" key="2">
    <source>
        <dbReference type="ARBA" id="ARBA00005896"/>
    </source>
</evidence>
<keyword evidence="10" id="KW-1185">Reference proteome</keyword>
<sequence length="325" mass="36657">MAPSITDIPQVAPATLKALQREPLKPTGTLNSFESFDATPVIGREFTNVNLKEWLRTPNSDEILRELAITISQRGVAFFRMQDDLDNDLQKELIQRLGHLSGKPATSGLHVHPVINSGRELGAKDYEISVISSREREKLDITFEPIPSDYTILRLTELPKTGGDTLWASGYEVYNRISEPYQKFLERLTATYAQPRFNEIAKDNGFEVLEAIHSVIRTSPATEWKSVFAVGHHVQKTNGLAEEESRHLLDCFVQLIVENHGLQLRFKWQNPNDLAIWDNRSVYHAATFAYAHLGPRTGQRAVGLGERPYFDPKSTGRHEALAKGE</sequence>
<dbReference type="AlphaFoldDB" id="A0A5N5XBT3"/>
<dbReference type="OrthoDB" id="10257314at2759"/>
<dbReference type="GO" id="GO:0046872">
    <property type="term" value="F:metal ion binding"/>
    <property type="evidence" value="ECO:0007669"/>
    <property type="project" value="UniProtKB-KW"/>
</dbReference>
<keyword evidence="6" id="KW-0408">Iron</keyword>
<keyword evidence="5" id="KW-0560">Oxidoreductase</keyword>
<proteinExistence type="inferred from homology"/>
<dbReference type="PANTHER" id="PTHR30468">
    <property type="entry name" value="ALPHA-KETOGLUTARATE-DEPENDENT SULFONATE DIOXYGENASE"/>
    <property type="match status" value="1"/>
</dbReference>
<keyword evidence="4" id="KW-0223">Dioxygenase</keyword>
<name>A0A5N5XBT3_9EURO</name>
<dbReference type="Gene3D" id="3.60.130.10">
    <property type="entry name" value="Clavaminate synthase-like"/>
    <property type="match status" value="1"/>
</dbReference>
<keyword evidence="3" id="KW-0479">Metal-binding</keyword>
<evidence type="ECO:0000256" key="4">
    <source>
        <dbReference type="ARBA" id="ARBA00022964"/>
    </source>
</evidence>
<dbReference type="EMBL" id="ML732161">
    <property type="protein sequence ID" value="KAB8078116.1"/>
    <property type="molecule type" value="Genomic_DNA"/>
</dbReference>
<accession>A0A5N5XBT3</accession>
<dbReference type="GO" id="GO:0016706">
    <property type="term" value="F:2-oxoglutarate-dependent dioxygenase activity"/>
    <property type="evidence" value="ECO:0007669"/>
    <property type="project" value="TreeGrafter"/>
</dbReference>
<evidence type="ECO:0000313" key="10">
    <source>
        <dbReference type="Proteomes" id="UP000326565"/>
    </source>
</evidence>
<gene>
    <name evidence="9" type="ORF">BDV29DRAFT_188166</name>
</gene>
<evidence type="ECO:0000256" key="1">
    <source>
        <dbReference type="ARBA" id="ARBA00001954"/>
    </source>
</evidence>
<reference evidence="9 10" key="1">
    <citation type="submission" date="2019-04" db="EMBL/GenBank/DDBJ databases">
        <title>Friends and foes A comparative genomics study of 23 Aspergillus species from section Flavi.</title>
        <authorList>
            <consortium name="DOE Joint Genome Institute"/>
            <person name="Kjaerbolling I."/>
            <person name="Vesth T."/>
            <person name="Frisvad J.C."/>
            <person name="Nybo J.L."/>
            <person name="Theobald S."/>
            <person name="Kildgaard S."/>
            <person name="Isbrandt T."/>
            <person name="Kuo A."/>
            <person name="Sato A."/>
            <person name="Lyhne E.K."/>
            <person name="Kogle M.E."/>
            <person name="Wiebenga A."/>
            <person name="Kun R.S."/>
            <person name="Lubbers R.J."/>
            <person name="Makela M.R."/>
            <person name="Barry K."/>
            <person name="Chovatia M."/>
            <person name="Clum A."/>
            <person name="Daum C."/>
            <person name="Haridas S."/>
            <person name="He G."/>
            <person name="LaButti K."/>
            <person name="Lipzen A."/>
            <person name="Mondo S."/>
            <person name="Riley R."/>
            <person name="Salamov A."/>
            <person name="Simmons B.A."/>
            <person name="Magnuson J.K."/>
            <person name="Henrissat B."/>
            <person name="Mortensen U.H."/>
            <person name="Larsen T.O."/>
            <person name="Devries R.P."/>
            <person name="Grigoriev I.V."/>
            <person name="Machida M."/>
            <person name="Baker S.E."/>
            <person name="Andersen M.R."/>
        </authorList>
    </citation>
    <scope>NUCLEOTIDE SEQUENCE [LARGE SCALE GENOMIC DNA]</scope>
    <source>
        <strain evidence="9 10">CBS 151.66</strain>
    </source>
</reference>
<dbReference type="Proteomes" id="UP000326565">
    <property type="component" value="Unassembled WGS sequence"/>
</dbReference>
<feature type="compositionally biased region" description="Basic and acidic residues" evidence="7">
    <location>
        <begin position="308"/>
        <end position="325"/>
    </location>
</feature>
<evidence type="ECO:0000313" key="9">
    <source>
        <dbReference type="EMBL" id="KAB8078116.1"/>
    </source>
</evidence>
<dbReference type="PANTHER" id="PTHR30468:SF10">
    <property type="entry name" value="TAUD_TFDA-LIKE DOMAIN-CONTAINING PROTEIN"/>
    <property type="match status" value="1"/>
</dbReference>
<evidence type="ECO:0000256" key="3">
    <source>
        <dbReference type="ARBA" id="ARBA00022723"/>
    </source>
</evidence>
<dbReference type="GO" id="GO:0005737">
    <property type="term" value="C:cytoplasm"/>
    <property type="evidence" value="ECO:0007669"/>
    <property type="project" value="TreeGrafter"/>
</dbReference>
<evidence type="ECO:0000259" key="8">
    <source>
        <dbReference type="Pfam" id="PF02668"/>
    </source>
</evidence>
<feature type="region of interest" description="Disordered" evidence="7">
    <location>
        <begin position="304"/>
        <end position="325"/>
    </location>
</feature>
<feature type="domain" description="TauD/TfdA-like" evidence="8">
    <location>
        <begin position="37"/>
        <end position="301"/>
    </location>
</feature>
<dbReference type="Pfam" id="PF02668">
    <property type="entry name" value="TauD"/>
    <property type="match status" value="1"/>
</dbReference>
<dbReference type="SUPFAM" id="SSF51197">
    <property type="entry name" value="Clavaminate synthase-like"/>
    <property type="match status" value="1"/>
</dbReference>
<comment type="cofactor">
    <cofactor evidence="1">
        <name>Fe(2+)</name>
        <dbReference type="ChEBI" id="CHEBI:29033"/>
    </cofactor>
</comment>